<sequence>MATSILDTSPNSGKASTAYPPTSSYHSQLPTPDASPVKLTGYRLLNITLTLVFAIGKAVLSLLGFSMMPTALEVVSVVVIANGLYILGFYESGRPPVWPWLFHEDYSRSLLRFLGHAARCVALFCLAFLIMFIIEFSVVYVALALDKNTSSATWHAVFSHIGIKIAIEAVAALLSMALLYTFYIMLKTGPGIRVWSFVCLSDDPPRSESVPGVLGLLCALGIIAYVFDLLLVQALDTYWLSVMSRHELSVLL</sequence>
<comment type="caution">
    <text evidence="1">The sequence shown here is derived from an EMBL/GenBank/DDBJ whole genome shotgun (WGS) entry which is preliminary data.</text>
</comment>
<dbReference type="Proteomes" id="UP000814033">
    <property type="component" value="Unassembled WGS sequence"/>
</dbReference>
<evidence type="ECO:0000313" key="1">
    <source>
        <dbReference type="EMBL" id="KAI0040581.1"/>
    </source>
</evidence>
<reference evidence="1" key="2">
    <citation type="journal article" date="2022" name="New Phytol.">
        <title>Evolutionary transition to the ectomycorrhizal habit in the genomes of a hyperdiverse lineage of mushroom-forming fungi.</title>
        <authorList>
            <person name="Looney B."/>
            <person name="Miyauchi S."/>
            <person name="Morin E."/>
            <person name="Drula E."/>
            <person name="Courty P.E."/>
            <person name="Kohler A."/>
            <person name="Kuo A."/>
            <person name="LaButti K."/>
            <person name="Pangilinan J."/>
            <person name="Lipzen A."/>
            <person name="Riley R."/>
            <person name="Andreopoulos W."/>
            <person name="He G."/>
            <person name="Johnson J."/>
            <person name="Nolan M."/>
            <person name="Tritt A."/>
            <person name="Barry K.W."/>
            <person name="Grigoriev I.V."/>
            <person name="Nagy L.G."/>
            <person name="Hibbett D."/>
            <person name="Henrissat B."/>
            <person name="Matheny P.B."/>
            <person name="Labbe J."/>
            <person name="Martin F.M."/>
        </authorList>
    </citation>
    <scope>NUCLEOTIDE SEQUENCE</scope>
    <source>
        <strain evidence="1">FP105234-sp</strain>
    </source>
</reference>
<dbReference type="EMBL" id="MU276184">
    <property type="protein sequence ID" value="KAI0040581.1"/>
    <property type="molecule type" value="Genomic_DNA"/>
</dbReference>
<reference evidence="1" key="1">
    <citation type="submission" date="2021-02" db="EMBL/GenBank/DDBJ databases">
        <authorList>
            <consortium name="DOE Joint Genome Institute"/>
            <person name="Ahrendt S."/>
            <person name="Looney B.P."/>
            <person name="Miyauchi S."/>
            <person name="Morin E."/>
            <person name="Drula E."/>
            <person name="Courty P.E."/>
            <person name="Chicoki N."/>
            <person name="Fauchery L."/>
            <person name="Kohler A."/>
            <person name="Kuo A."/>
            <person name="Labutti K."/>
            <person name="Pangilinan J."/>
            <person name="Lipzen A."/>
            <person name="Riley R."/>
            <person name="Andreopoulos W."/>
            <person name="He G."/>
            <person name="Johnson J."/>
            <person name="Barry K.W."/>
            <person name="Grigoriev I.V."/>
            <person name="Nagy L."/>
            <person name="Hibbett D."/>
            <person name="Henrissat B."/>
            <person name="Matheny P.B."/>
            <person name="Labbe J."/>
            <person name="Martin F."/>
        </authorList>
    </citation>
    <scope>NUCLEOTIDE SEQUENCE</scope>
    <source>
        <strain evidence="1">FP105234-sp</strain>
    </source>
</reference>
<evidence type="ECO:0000313" key="2">
    <source>
        <dbReference type="Proteomes" id="UP000814033"/>
    </source>
</evidence>
<proteinExistence type="predicted"/>
<organism evidence="1 2">
    <name type="scientific">Auriscalpium vulgare</name>
    <dbReference type="NCBI Taxonomy" id="40419"/>
    <lineage>
        <taxon>Eukaryota</taxon>
        <taxon>Fungi</taxon>
        <taxon>Dikarya</taxon>
        <taxon>Basidiomycota</taxon>
        <taxon>Agaricomycotina</taxon>
        <taxon>Agaricomycetes</taxon>
        <taxon>Russulales</taxon>
        <taxon>Auriscalpiaceae</taxon>
        <taxon>Auriscalpium</taxon>
    </lineage>
</organism>
<accession>A0ACB8RAD5</accession>
<keyword evidence="2" id="KW-1185">Reference proteome</keyword>
<protein>
    <submittedName>
        <fullName evidence="1">Uncharacterized protein</fullName>
    </submittedName>
</protein>
<name>A0ACB8RAD5_9AGAM</name>
<gene>
    <name evidence="1" type="ORF">FA95DRAFT_1566279</name>
</gene>